<organism evidence="6 7">
    <name type="scientific">Clostridium perfringens (strain ATCC 13124 / DSM 756 / JCM 1290 / NCIMB 6125 / NCTC 8237 / Type A)</name>
    <dbReference type="NCBI Taxonomy" id="195103"/>
    <lineage>
        <taxon>Bacteria</taxon>
        <taxon>Bacillati</taxon>
        <taxon>Bacillota</taxon>
        <taxon>Clostridia</taxon>
        <taxon>Eubacteriales</taxon>
        <taxon>Clostridiaceae</taxon>
        <taxon>Clostridium</taxon>
    </lineage>
</organism>
<dbReference type="GeneID" id="93000494"/>
<accession>A0A0H2YUM0</accession>
<dbReference type="EMBL" id="CP000246">
    <property type="protein sequence ID" value="ABG84805.1"/>
    <property type="molecule type" value="Genomic_DNA"/>
</dbReference>
<dbReference type="GO" id="GO:0042167">
    <property type="term" value="P:heme catabolic process"/>
    <property type="evidence" value="ECO:0007669"/>
    <property type="project" value="TreeGrafter"/>
</dbReference>
<protein>
    <submittedName>
        <fullName evidence="6">Heme oxygenase</fullName>
        <ecNumber evidence="6">1.14.14.18</ecNumber>
    </submittedName>
</protein>
<evidence type="ECO:0000256" key="3">
    <source>
        <dbReference type="ARBA" id="ARBA00023004"/>
    </source>
</evidence>
<dbReference type="STRING" id="195103.CPF_0205"/>
<keyword evidence="6" id="KW-0560">Oxidoreductase</keyword>
<dbReference type="CDD" id="cd19165">
    <property type="entry name" value="HemeO"/>
    <property type="match status" value="1"/>
</dbReference>
<dbReference type="PANTHER" id="PTHR10720:SF0">
    <property type="entry name" value="HEME OXYGENASE"/>
    <property type="match status" value="1"/>
</dbReference>
<keyword evidence="2 5" id="KW-0479">Metal-binding</keyword>
<dbReference type="GO" id="GO:0020037">
    <property type="term" value="F:heme binding"/>
    <property type="evidence" value="ECO:0007669"/>
    <property type="project" value="TreeGrafter"/>
</dbReference>
<keyword evidence="3 5" id="KW-0408">Iron</keyword>
<feature type="binding site" evidence="4">
    <location>
        <position position="9"/>
    </location>
    <ligand>
        <name>heme b</name>
        <dbReference type="ChEBI" id="CHEBI:60344"/>
    </ligand>
</feature>
<gene>
    <name evidence="6" type="ordered locus">CPF_0205</name>
</gene>
<evidence type="ECO:0000256" key="5">
    <source>
        <dbReference type="PIRSR" id="PIRSR000343-2"/>
    </source>
</evidence>
<dbReference type="GO" id="GO:0046872">
    <property type="term" value="F:metal ion binding"/>
    <property type="evidence" value="ECO:0007669"/>
    <property type="project" value="UniProtKB-KW"/>
</dbReference>
<dbReference type="AlphaFoldDB" id="A0A0H2YUM0"/>
<dbReference type="PRINTS" id="PR00088">
    <property type="entry name" value="HAEMOXYGNASE"/>
</dbReference>
<dbReference type="InterPro" id="IPR002051">
    <property type="entry name" value="Haem_Oase"/>
</dbReference>
<evidence type="ECO:0000256" key="1">
    <source>
        <dbReference type="ARBA" id="ARBA00022617"/>
    </source>
</evidence>
<dbReference type="Pfam" id="PF01126">
    <property type="entry name" value="Heme_oxygenase"/>
    <property type="match status" value="1"/>
</dbReference>
<dbReference type="eggNOG" id="COG5398">
    <property type="taxonomic scope" value="Bacteria"/>
</dbReference>
<dbReference type="EC" id="1.14.14.18" evidence="6"/>
<name>A0A0H2YUM0_CLOP1</name>
<dbReference type="SUPFAM" id="SSF48613">
    <property type="entry name" value="Heme oxygenase-like"/>
    <property type="match status" value="1"/>
</dbReference>
<dbReference type="InterPro" id="IPR016053">
    <property type="entry name" value="Haem_Oase-like"/>
</dbReference>
<dbReference type="PaxDb" id="195103-CPF_0205"/>
<evidence type="ECO:0000313" key="6">
    <source>
        <dbReference type="EMBL" id="ABG84805.1"/>
    </source>
</evidence>
<keyword evidence="7" id="KW-1185">Reference proteome</keyword>
<keyword evidence="1 4" id="KW-0349">Heme</keyword>
<dbReference type="Gene3D" id="1.20.910.10">
    <property type="entry name" value="Heme oxygenase-like"/>
    <property type="match status" value="1"/>
</dbReference>
<sequence length="214" mass="24874">MNSFMMDIKNNSNDLHAVAEKTGFLKRLLEGKASTESYAEYLYNLYEVYNAIEVNLEKCKDNKVVKDFVLPEIYRAEAILKDLKFLLGENLNTMKPLASTRAYVARINEIGETAPELLVAHAYTRYLADLFGGRTIYGMVKDLYKIDEEGLNYYKYETLSDGPEMKGFVMNYHNKLNNIELNEEMKERFINEVANSYVYNIAISNELDFIRFNR</sequence>
<feature type="binding site" description="axial binding residue" evidence="5">
    <location>
        <position position="16"/>
    </location>
    <ligand>
        <name>heme b</name>
        <dbReference type="ChEBI" id="CHEBI:60344"/>
    </ligand>
    <ligandPart>
        <name>Fe</name>
        <dbReference type="ChEBI" id="CHEBI:18248"/>
    </ligandPart>
</feature>
<dbReference type="KEGG" id="cpf:CPF_0205"/>
<proteinExistence type="predicted"/>
<evidence type="ECO:0000256" key="4">
    <source>
        <dbReference type="PIRSR" id="PIRSR000343-1"/>
    </source>
</evidence>
<dbReference type="GO" id="GO:0006788">
    <property type="term" value="P:heme oxidation"/>
    <property type="evidence" value="ECO:0007669"/>
    <property type="project" value="InterPro"/>
</dbReference>
<dbReference type="GO" id="GO:0006979">
    <property type="term" value="P:response to oxidative stress"/>
    <property type="evidence" value="ECO:0007669"/>
    <property type="project" value="TreeGrafter"/>
</dbReference>
<feature type="binding site" evidence="4">
    <location>
        <position position="123"/>
    </location>
    <ligand>
        <name>heme b</name>
        <dbReference type="ChEBI" id="CHEBI:60344"/>
    </ligand>
</feature>
<dbReference type="GO" id="GO:0004392">
    <property type="term" value="F:heme oxygenase (decyclizing) activity"/>
    <property type="evidence" value="ECO:0007669"/>
    <property type="project" value="InterPro"/>
</dbReference>
<dbReference type="RefSeq" id="WP_003458341.1">
    <property type="nucleotide sequence ID" value="NC_008261.1"/>
</dbReference>
<reference evidence="6 7" key="1">
    <citation type="journal article" date="2006" name="Genome Res.">
        <title>Skewed genomic variability in strains of the toxigenic bacterial pathogen, Clostridium perfringens.</title>
        <authorList>
            <person name="Myers G.S."/>
            <person name="Rasko D.A."/>
            <person name="Cheung J.K."/>
            <person name="Ravel J."/>
            <person name="Seshadri R."/>
            <person name="Deboy R.T."/>
            <person name="Ren Q."/>
            <person name="Varga J."/>
            <person name="Awad M.M."/>
            <person name="Brinkac L.M."/>
            <person name="Daugherty S.C."/>
            <person name="Haft D.H."/>
            <person name="Dodson R.J."/>
            <person name="Madupu R."/>
            <person name="Nelson W.C."/>
            <person name="Rosovitz M.J."/>
            <person name="Sullivan S.A."/>
            <person name="Khouri H."/>
            <person name="Dimitrov G.I."/>
            <person name="Watkins K.L."/>
            <person name="Mulligan S."/>
            <person name="Benton J."/>
            <person name="Radune D."/>
            <person name="Fisher D.J."/>
            <person name="Atkins H.S."/>
            <person name="Hiscox T."/>
            <person name="Jost B.H."/>
            <person name="Billington S.J."/>
            <person name="Songer J.G."/>
            <person name="McClane B.A."/>
            <person name="Titball R.W."/>
            <person name="Rood J.I."/>
            <person name="Melville S.B."/>
            <person name="Paulsen I.T."/>
        </authorList>
    </citation>
    <scope>NUCLEOTIDE SEQUENCE [LARGE SCALE GENOMIC DNA]</scope>
    <source>
        <strain evidence="7">ATCC 13124 / DSM 756 / JCM 1290 / NCIMB 6125 / NCTC 8237 / S 107 / Type A</strain>
    </source>
</reference>
<evidence type="ECO:0000313" key="7">
    <source>
        <dbReference type="Proteomes" id="UP000001823"/>
    </source>
</evidence>
<dbReference type="InterPro" id="IPR016084">
    <property type="entry name" value="Haem_Oase-like_multi-hlx"/>
</dbReference>
<dbReference type="Proteomes" id="UP000001823">
    <property type="component" value="Chromosome"/>
</dbReference>
<dbReference type="PANTHER" id="PTHR10720">
    <property type="entry name" value="HEME OXYGENASE"/>
    <property type="match status" value="1"/>
</dbReference>
<dbReference type="HOGENOM" id="CLU_057050_2_0_9"/>
<evidence type="ECO:0000256" key="2">
    <source>
        <dbReference type="ARBA" id="ARBA00022723"/>
    </source>
</evidence>
<dbReference type="PIRSF" id="PIRSF000343">
    <property type="entry name" value="Haem_Oase"/>
    <property type="match status" value="1"/>
</dbReference>